<organism evidence="2">
    <name type="scientific">marine metagenome</name>
    <dbReference type="NCBI Taxonomy" id="408172"/>
    <lineage>
        <taxon>unclassified sequences</taxon>
        <taxon>metagenomes</taxon>
        <taxon>ecological metagenomes</taxon>
    </lineage>
</organism>
<evidence type="ECO:0000313" key="2">
    <source>
        <dbReference type="EMBL" id="SVA29813.1"/>
    </source>
</evidence>
<feature type="compositionally biased region" description="Basic and acidic residues" evidence="1">
    <location>
        <begin position="248"/>
        <end position="281"/>
    </location>
</feature>
<feature type="region of interest" description="Disordered" evidence="1">
    <location>
        <begin position="225"/>
        <end position="298"/>
    </location>
</feature>
<sequence>MNFKYFKFTEDQKAHLKALTEYSKIILRDDSFFKEPYKSFEHSAQKFQIHHELGIIPDSSSTLVRCIQMDSSRIVSFFEQIVRGGENVTFFYSLGPLENDVEEDSIDLAPFYDYVNSIQDVLKTYGRENNINEDEVTICFEIYYFPKNRYKFLLGNERQGSIFNLMASTNSIIYYEPHEEFKLFNAGVLSFGDERFYTYNDIIKDGIVVVGIFVEQLISEDELEEKKKDKSKARDNNVTYRPPWGRPKYNEEMTDDKQKTRETKKTQSKRPNIEIVDRGRDTQWGVDKFSIRPTKNKK</sequence>
<gene>
    <name evidence="2" type="ORF">METZ01_LOCUS82667</name>
</gene>
<protein>
    <submittedName>
        <fullName evidence="2">Uncharacterized protein</fullName>
    </submittedName>
</protein>
<reference evidence="2" key="1">
    <citation type="submission" date="2018-05" db="EMBL/GenBank/DDBJ databases">
        <authorList>
            <person name="Lanie J.A."/>
            <person name="Ng W.-L."/>
            <person name="Kazmierczak K.M."/>
            <person name="Andrzejewski T.M."/>
            <person name="Davidsen T.M."/>
            <person name="Wayne K.J."/>
            <person name="Tettelin H."/>
            <person name="Glass J.I."/>
            <person name="Rusch D."/>
            <person name="Podicherti R."/>
            <person name="Tsui H.-C.T."/>
            <person name="Winkler M.E."/>
        </authorList>
    </citation>
    <scope>NUCLEOTIDE SEQUENCE</scope>
</reference>
<evidence type="ECO:0000256" key="1">
    <source>
        <dbReference type="SAM" id="MobiDB-lite"/>
    </source>
</evidence>
<feature type="compositionally biased region" description="Basic and acidic residues" evidence="1">
    <location>
        <begin position="225"/>
        <end position="235"/>
    </location>
</feature>
<dbReference type="AlphaFoldDB" id="A0A381USJ4"/>
<dbReference type="EMBL" id="UINC01006816">
    <property type="protein sequence ID" value="SVA29813.1"/>
    <property type="molecule type" value="Genomic_DNA"/>
</dbReference>
<name>A0A381USJ4_9ZZZZ</name>
<proteinExistence type="predicted"/>
<accession>A0A381USJ4</accession>